<feature type="domain" description="EGF-like" evidence="1">
    <location>
        <begin position="753"/>
        <end position="787"/>
    </location>
</feature>
<dbReference type="SMART" id="SM00261">
    <property type="entry name" value="FU"/>
    <property type="match status" value="8"/>
</dbReference>
<dbReference type="PANTHER" id="PTHR15332">
    <property type="entry name" value="PROPROTEIN CONVERTASE SUBTILISIN_KEXIN TYPE 5-LIKE"/>
    <property type="match status" value="1"/>
</dbReference>
<dbReference type="OrthoDB" id="313494at2759"/>
<feature type="domain" description="EGF-like" evidence="1">
    <location>
        <begin position="431"/>
        <end position="476"/>
    </location>
</feature>
<dbReference type="InterPro" id="IPR006212">
    <property type="entry name" value="Furin_repeat"/>
</dbReference>
<evidence type="ECO:0000313" key="3">
    <source>
        <dbReference type="Proteomes" id="UP000692954"/>
    </source>
</evidence>
<dbReference type="SMART" id="SM00181">
    <property type="entry name" value="EGF"/>
    <property type="match status" value="13"/>
</dbReference>
<reference evidence="2" key="1">
    <citation type="submission" date="2021-01" db="EMBL/GenBank/DDBJ databases">
        <authorList>
            <consortium name="Genoscope - CEA"/>
            <person name="William W."/>
        </authorList>
    </citation>
    <scope>NUCLEOTIDE SEQUENCE</scope>
</reference>
<gene>
    <name evidence="2" type="ORF">PSON_ATCC_30995.1.T2060016</name>
</gene>
<feature type="domain" description="EGF-like" evidence="1">
    <location>
        <begin position="248"/>
        <end position="291"/>
    </location>
</feature>
<feature type="domain" description="EGF-like" evidence="1">
    <location>
        <begin position="122"/>
        <end position="152"/>
    </location>
</feature>
<feature type="domain" description="EGF-like" evidence="1">
    <location>
        <begin position="390"/>
        <end position="426"/>
    </location>
</feature>
<feature type="domain" description="EGF-like" evidence="1">
    <location>
        <begin position="611"/>
        <end position="652"/>
    </location>
</feature>
<protein>
    <recommendedName>
        <fullName evidence="1">EGF-like domain-containing protein</fullName>
    </recommendedName>
</protein>
<sequence length="936" mass="105635">MSNQAVYVRKAIITIFVTQGCDLGYVEVEGYCRNVSNCPSDCQICPNSTTCNTCLPGFYRYAYHIVYYCGACQDDCSTCFPKFYKSGSNCLDCPSYCATCTSSTVCQNCEDPYQTIGTICSICDISCKTCQDTSCTCTSCEVGQYLSNSQCLPCSSPCSACINNSNECSSCIDSNKTVNNLQCVCNDEYYSDASNQCQLCITPCSKCVNNPNDCTQCISTFTLSQDTQYKCECQSGYFPQKCQKCLSPCQTCETNQNYCLSCVDRNQAVTSLHQCQCNIGWILNNDGITCIKCELPCLVCVDTITKCITCQELHQQPEICECDSGWIQDEHYFCISCLEPCKTCDISTSKCLTCVDPHHELNQISQCVCKSTYYSDTLTTCVKCIEPCFECDTNGCITCLDINQILDSNKQCVCKSGYLQQGVICLQCKNPCSNCINTVNECLSCIDPNQIIKDYQCLCKVGFVQKGNFCCDKYCIDCEGVDNCNNCMKGFYLSIISRCLQCIDHCDVCFNQINCEICQEEDFISQLSQCEPCIPYCKVCGNSSSCDLCFNGYYLLDQKCESYNQNCETCNESSNKCLTCRSNYEIDPNNQCICKERYYEQQNQCHKCEYPCKKCLSKTICQECELLSNLHLNLKFECNCSSGYFWNQNSCSQCYQSCLTFVNKVFIGFQTIINVSVLKIILKVKIEFAFHARINWENLKKVANIKIAKIQFGLMGKNAMMEIMQIETVVLIVRLIITTLCCNKILKQSIFFQCSTNCIQCLLIPYTNKSQCIKCKAGYFLNKNDCVLCSINCLECIDNAYNCISCKFPQQNNHKCQFCKSGYYADEINGFCHNKCGDYIKINEEECDDGNLIQGDGCDDQCKLEKKFIFLNGVSILPNYPKPLLQSEGTSQVYSAIRLFKLSYTSQIVITDVFQLKIIYPYIFQTIMAFNQQINP</sequence>
<keyword evidence="3" id="KW-1185">Reference proteome</keyword>
<dbReference type="EMBL" id="CAJJDN010000206">
    <property type="protein sequence ID" value="CAD8129078.1"/>
    <property type="molecule type" value="Genomic_DNA"/>
</dbReference>
<dbReference type="AlphaFoldDB" id="A0A8S1RLK3"/>
<proteinExistence type="predicted"/>
<evidence type="ECO:0000313" key="2">
    <source>
        <dbReference type="EMBL" id="CAD8129078.1"/>
    </source>
</evidence>
<evidence type="ECO:0000259" key="1">
    <source>
        <dbReference type="SMART" id="SM00181"/>
    </source>
</evidence>
<accession>A0A8S1RLK3</accession>
<comment type="caution">
    <text evidence="2">The sequence shown here is derived from an EMBL/GenBank/DDBJ whole genome shotgun (WGS) entry which is preliminary data.</text>
</comment>
<feature type="domain" description="EGF-like" evidence="1">
    <location>
        <begin position="203"/>
        <end position="243"/>
    </location>
</feature>
<dbReference type="Proteomes" id="UP000692954">
    <property type="component" value="Unassembled WGS sequence"/>
</dbReference>
<feature type="domain" description="EGF-like" evidence="1">
    <location>
        <begin position="92"/>
        <end position="121"/>
    </location>
</feature>
<feature type="domain" description="EGF-like" evidence="1">
    <location>
        <begin position="153"/>
        <end position="198"/>
    </location>
</feature>
<feature type="domain" description="EGF-like" evidence="1">
    <location>
        <begin position="37"/>
        <end position="70"/>
    </location>
</feature>
<dbReference type="PANTHER" id="PTHR15332:SF175">
    <property type="entry name" value="PROPROTEIN CONVERTASE SUBTILISIN_KEXIN TYPE 5-LIKE"/>
    <property type="match status" value="1"/>
</dbReference>
<feature type="domain" description="EGF-like" evidence="1">
    <location>
        <begin position="292"/>
        <end position="321"/>
    </location>
</feature>
<feature type="domain" description="EGF-like" evidence="1">
    <location>
        <begin position="795"/>
        <end position="833"/>
    </location>
</feature>
<feature type="domain" description="EGF-like" evidence="1">
    <location>
        <begin position="532"/>
        <end position="561"/>
    </location>
</feature>
<dbReference type="InterPro" id="IPR000742">
    <property type="entry name" value="EGF"/>
</dbReference>
<name>A0A8S1RLK3_9CILI</name>
<organism evidence="2 3">
    <name type="scientific">Paramecium sonneborni</name>
    <dbReference type="NCBI Taxonomy" id="65129"/>
    <lineage>
        <taxon>Eukaryota</taxon>
        <taxon>Sar</taxon>
        <taxon>Alveolata</taxon>
        <taxon>Ciliophora</taxon>
        <taxon>Intramacronucleata</taxon>
        <taxon>Oligohymenophorea</taxon>
        <taxon>Peniculida</taxon>
        <taxon>Parameciidae</taxon>
        <taxon>Paramecium</taxon>
    </lineage>
</organism>